<protein>
    <submittedName>
        <fullName evidence="3">Lipoate--protein ligase</fullName>
    </submittedName>
</protein>
<sequence length="308" mass="36243">MIFIKNKNTDVYFNLAMEEYFFEKFKKDEVFMLWINEPSVVIGKHQNLIEELNMKYCFENNIKIARRLSGGGTVVHDFGNLNYTYITNTTGDTALDFKEFLKPMYNALLNLNIDAHISPRNDFRVLEKKICGHSQFMRKKRVLHHGCILFDSNLDNLRNALNVENKKIISKSAKSVKSSVANLKEISKLDYEISDFLEKLKTEILKTQENFEIYELTKEDILKIDKIKSEKYATKDWIYGQSPKCTFILDEEKDYTVEIEGGRIEKINIGYDNKFESLIGLYFEYEEIKNKIDELNIKDDYAQKFIEI</sequence>
<dbReference type="SUPFAM" id="SSF55681">
    <property type="entry name" value="Class II aaRS and biotin synthetases"/>
    <property type="match status" value="1"/>
</dbReference>
<dbReference type="CDD" id="cd16443">
    <property type="entry name" value="LplA"/>
    <property type="match status" value="1"/>
</dbReference>
<evidence type="ECO:0000313" key="3">
    <source>
        <dbReference type="EMBL" id="AIZ36763.1"/>
    </source>
</evidence>
<dbReference type="InterPro" id="IPR004143">
    <property type="entry name" value="BPL_LPL_catalytic"/>
</dbReference>
<feature type="domain" description="BPL/LPL catalytic" evidence="2">
    <location>
        <begin position="25"/>
        <end position="212"/>
    </location>
</feature>
<dbReference type="InterPro" id="IPR045864">
    <property type="entry name" value="aa-tRNA-synth_II/BPL/LPL"/>
</dbReference>
<comment type="pathway">
    <text evidence="1">Protein modification; protein lipoylation via exogenous pathway; protein N(6)-(lipoyl)lysine from lipoate: step 2/2.</text>
</comment>
<keyword evidence="3" id="KW-0436">Ligase</keyword>
<dbReference type="UniPathway" id="UPA00537">
    <property type="reaction ID" value="UER00595"/>
</dbReference>
<keyword evidence="4" id="KW-1185">Reference proteome</keyword>
<dbReference type="GO" id="GO:0140096">
    <property type="term" value="F:catalytic activity, acting on a protein"/>
    <property type="evidence" value="ECO:0007669"/>
    <property type="project" value="UniProtKB-ARBA"/>
</dbReference>
<gene>
    <name evidence="3" type="ORF">NW74_05160</name>
</gene>
<dbReference type="InterPro" id="IPR004562">
    <property type="entry name" value="LipoylTrfase_LipoateP_Ligase"/>
</dbReference>
<evidence type="ECO:0000259" key="2">
    <source>
        <dbReference type="PROSITE" id="PS51733"/>
    </source>
</evidence>
<accession>A0A0B4S1W0</accession>
<dbReference type="GO" id="GO:0005737">
    <property type="term" value="C:cytoplasm"/>
    <property type="evidence" value="ECO:0007669"/>
    <property type="project" value="TreeGrafter"/>
</dbReference>
<evidence type="ECO:0000256" key="1">
    <source>
        <dbReference type="ARBA" id="ARBA00005085"/>
    </source>
</evidence>
<dbReference type="KEGG" id="pmic:NW74_05160"/>
<name>A0A0B4S1W0_9FIRM</name>
<dbReference type="PROSITE" id="PS51733">
    <property type="entry name" value="BPL_LPL_CATALYTIC"/>
    <property type="match status" value="1"/>
</dbReference>
<proteinExistence type="predicted"/>
<dbReference type="NCBIfam" id="TIGR00545">
    <property type="entry name" value="lipoyltrans"/>
    <property type="match status" value="1"/>
</dbReference>
<reference evidence="3 4" key="1">
    <citation type="submission" date="2014-10" db="EMBL/GenBank/DDBJ databases">
        <title>Complete genome sequence of Parvimonas micra KCOM 1535 (= ChDC B708).</title>
        <authorList>
            <person name="Kook J.-K."/>
            <person name="Park S.-N."/>
            <person name="Lim Y.K."/>
            <person name="Roh H."/>
        </authorList>
    </citation>
    <scope>NUCLEOTIDE SEQUENCE [LARGE SCALE GENOMIC DNA]</scope>
    <source>
        <strain evidence="4">KCOM 1535 / ChDC B708</strain>
    </source>
</reference>
<dbReference type="OrthoDB" id="9788148at2"/>
<dbReference type="GO" id="GO:0017118">
    <property type="term" value="F:lipoyltransferase activity"/>
    <property type="evidence" value="ECO:0007669"/>
    <property type="project" value="TreeGrafter"/>
</dbReference>
<dbReference type="PANTHER" id="PTHR12561">
    <property type="entry name" value="LIPOATE-PROTEIN LIGASE"/>
    <property type="match status" value="1"/>
</dbReference>
<dbReference type="GO" id="GO:0016874">
    <property type="term" value="F:ligase activity"/>
    <property type="evidence" value="ECO:0007669"/>
    <property type="project" value="UniProtKB-KW"/>
</dbReference>
<organism evidence="3 4">
    <name type="scientific">Parvimonas micra</name>
    <dbReference type="NCBI Taxonomy" id="33033"/>
    <lineage>
        <taxon>Bacteria</taxon>
        <taxon>Bacillati</taxon>
        <taxon>Bacillota</taxon>
        <taxon>Tissierellia</taxon>
        <taxon>Tissierellales</taxon>
        <taxon>Peptoniphilaceae</taxon>
        <taxon>Parvimonas</taxon>
    </lineage>
</organism>
<dbReference type="GO" id="GO:0009249">
    <property type="term" value="P:protein lipoylation"/>
    <property type="evidence" value="ECO:0007669"/>
    <property type="project" value="InterPro"/>
</dbReference>
<dbReference type="RefSeq" id="WP_041954252.1">
    <property type="nucleotide sequence ID" value="NZ_CP009761.1"/>
</dbReference>
<dbReference type="Gene3D" id="3.30.930.10">
    <property type="entry name" value="Bira Bifunctional Protein, Domain 2"/>
    <property type="match status" value="1"/>
</dbReference>
<dbReference type="EMBL" id="CP009761">
    <property type="protein sequence ID" value="AIZ36763.1"/>
    <property type="molecule type" value="Genomic_DNA"/>
</dbReference>
<dbReference type="Proteomes" id="UP000031386">
    <property type="component" value="Chromosome"/>
</dbReference>
<dbReference type="AlphaFoldDB" id="A0A0B4S1W0"/>
<dbReference type="STRING" id="33033.NW74_05160"/>
<dbReference type="Pfam" id="PF21948">
    <property type="entry name" value="LplA-B_cat"/>
    <property type="match status" value="1"/>
</dbReference>
<evidence type="ECO:0000313" key="4">
    <source>
        <dbReference type="Proteomes" id="UP000031386"/>
    </source>
</evidence>
<dbReference type="PANTHER" id="PTHR12561:SF3">
    <property type="entry name" value="LIPOYLTRANSFERASE 1, MITOCHONDRIAL"/>
    <property type="match status" value="1"/>
</dbReference>